<organism evidence="1 2">
    <name type="scientific">Cannabis sativa</name>
    <name type="common">Hemp</name>
    <name type="synonym">Marijuana</name>
    <dbReference type="NCBI Taxonomy" id="3483"/>
    <lineage>
        <taxon>Eukaryota</taxon>
        <taxon>Viridiplantae</taxon>
        <taxon>Streptophyta</taxon>
        <taxon>Embryophyta</taxon>
        <taxon>Tracheophyta</taxon>
        <taxon>Spermatophyta</taxon>
        <taxon>Magnoliopsida</taxon>
        <taxon>eudicotyledons</taxon>
        <taxon>Gunneridae</taxon>
        <taxon>Pentapetalae</taxon>
        <taxon>rosids</taxon>
        <taxon>fabids</taxon>
        <taxon>Rosales</taxon>
        <taxon>Cannabaceae</taxon>
        <taxon>Cannabis</taxon>
    </lineage>
</organism>
<sequence>MTSTGAGWFSAAIFNRKHRHRTPPALPPSHLTQLHLWRRLEPHQSHYHLIMLSPKPSCTFTTAPEAPNAG</sequence>
<dbReference type="AlphaFoldDB" id="A0A803PY76"/>
<keyword evidence="2" id="KW-1185">Reference proteome</keyword>
<dbReference type="Proteomes" id="UP000596661">
    <property type="component" value="Chromosome 6"/>
</dbReference>
<evidence type="ECO:0000313" key="2">
    <source>
        <dbReference type="Proteomes" id="UP000596661"/>
    </source>
</evidence>
<evidence type="ECO:0000313" key="1">
    <source>
        <dbReference type="EnsemblPlants" id="cds.evm.model.06.396"/>
    </source>
</evidence>
<dbReference type="Gramene" id="evm.model.06.396">
    <property type="protein sequence ID" value="cds.evm.model.06.396"/>
    <property type="gene ID" value="evm.TU.06.396"/>
</dbReference>
<dbReference type="EMBL" id="UZAU01000562">
    <property type="status" value="NOT_ANNOTATED_CDS"/>
    <property type="molecule type" value="Genomic_DNA"/>
</dbReference>
<reference evidence="1" key="1">
    <citation type="submission" date="2018-11" db="EMBL/GenBank/DDBJ databases">
        <authorList>
            <person name="Grassa J C."/>
        </authorList>
    </citation>
    <scope>NUCLEOTIDE SEQUENCE [LARGE SCALE GENOMIC DNA]</scope>
</reference>
<proteinExistence type="predicted"/>
<name>A0A803PY76_CANSA</name>
<dbReference type="EnsemblPlants" id="evm.model.06.396">
    <property type="protein sequence ID" value="cds.evm.model.06.396"/>
    <property type="gene ID" value="evm.TU.06.396"/>
</dbReference>
<reference evidence="1" key="2">
    <citation type="submission" date="2021-03" db="UniProtKB">
        <authorList>
            <consortium name="EnsemblPlants"/>
        </authorList>
    </citation>
    <scope>IDENTIFICATION</scope>
</reference>
<protein>
    <submittedName>
        <fullName evidence="1">Uncharacterized protein</fullName>
    </submittedName>
</protein>
<accession>A0A803PY76</accession>